<organism evidence="1 2">
    <name type="scientific">Megaselia scalaris</name>
    <name type="common">Humpbacked fly</name>
    <name type="synonym">Phora scalaris</name>
    <dbReference type="NCBI Taxonomy" id="36166"/>
    <lineage>
        <taxon>Eukaryota</taxon>
        <taxon>Metazoa</taxon>
        <taxon>Ecdysozoa</taxon>
        <taxon>Arthropoda</taxon>
        <taxon>Hexapoda</taxon>
        <taxon>Insecta</taxon>
        <taxon>Pterygota</taxon>
        <taxon>Neoptera</taxon>
        <taxon>Endopterygota</taxon>
        <taxon>Diptera</taxon>
        <taxon>Brachycera</taxon>
        <taxon>Muscomorpha</taxon>
        <taxon>Platypezoidea</taxon>
        <taxon>Phoridae</taxon>
        <taxon>Megaseliini</taxon>
        <taxon>Megaselia</taxon>
    </lineage>
</organism>
<reference evidence="2" key="1">
    <citation type="submission" date="2013-02" db="EMBL/GenBank/DDBJ databases">
        <authorList>
            <person name="Hughes D."/>
        </authorList>
    </citation>
    <scope>NUCLEOTIDE SEQUENCE</scope>
    <source>
        <strain>Durham</strain>
        <strain evidence="2">NC isolate 2 -- Noor lab</strain>
    </source>
</reference>
<dbReference type="EMBL" id="CAQQ02026827">
    <property type="status" value="NOT_ANNOTATED_CDS"/>
    <property type="molecule type" value="Genomic_DNA"/>
</dbReference>
<accession>T1GVR1</accession>
<dbReference type="Proteomes" id="UP000015102">
    <property type="component" value="Unassembled WGS sequence"/>
</dbReference>
<name>T1GVR1_MEGSC</name>
<reference evidence="1" key="2">
    <citation type="submission" date="2015-06" db="UniProtKB">
        <authorList>
            <consortium name="EnsemblMetazoa"/>
        </authorList>
    </citation>
    <scope>IDENTIFICATION</scope>
</reference>
<sequence>MANQKSCASKELKEADLKDFSKQCEATPKGEEDYACYIQRLKNNVVVRDCISTAKALSLNINENACDASKVENTKCNFCKGKDCNKGEPRNSGTHLQVVAGLVAFAAIFVTKYL</sequence>
<evidence type="ECO:0000313" key="2">
    <source>
        <dbReference type="Proteomes" id="UP000015102"/>
    </source>
</evidence>
<dbReference type="AlphaFoldDB" id="T1GVR1"/>
<keyword evidence="2" id="KW-1185">Reference proteome</keyword>
<protein>
    <submittedName>
        <fullName evidence="1">Uncharacterized protein</fullName>
    </submittedName>
</protein>
<proteinExistence type="predicted"/>
<evidence type="ECO:0000313" key="1">
    <source>
        <dbReference type="EnsemblMetazoa" id="MESCA007877-PA"/>
    </source>
</evidence>
<dbReference type="EnsemblMetazoa" id="MESCA007877-RA">
    <property type="protein sequence ID" value="MESCA007877-PA"/>
    <property type="gene ID" value="MESCA007877"/>
</dbReference>
<dbReference type="HOGENOM" id="CLU_2123906_0_0_1"/>